<reference evidence="1" key="1">
    <citation type="submission" date="2022-01" db="EMBL/GenBank/DDBJ databases">
        <authorList>
            <person name="Braso-Vives M."/>
        </authorList>
    </citation>
    <scope>NUCLEOTIDE SEQUENCE</scope>
</reference>
<accession>A0A8J9YML0</accession>
<dbReference type="EMBL" id="OV696686">
    <property type="protein sequence ID" value="CAH1228713.1"/>
    <property type="molecule type" value="Genomic_DNA"/>
</dbReference>
<evidence type="ECO:0000313" key="2">
    <source>
        <dbReference type="Proteomes" id="UP000838412"/>
    </source>
</evidence>
<sequence length="79" mass="8590">MMAAATSTSLLRSAFLNSRAALRLSWRHQYSTEAAATRASGVSLIETRVDWPAEVQAQPPVRVRGRQWLPGSHSLVTGA</sequence>
<protein>
    <submittedName>
        <fullName evidence="1">Hypp211 protein</fullName>
    </submittedName>
</protein>
<keyword evidence="2" id="KW-1185">Reference proteome</keyword>
<dbReference type="AlphaFoldDB" id="A0A8J9YML0"/>
<proteinExistence type="predicted"/>
<name>A0A8J9YML0_BRALA</name>
<dbReference type="Proteomes" id="UP000838412">
    <property type="component" value="Chromosome 1"/>
</dbReference>
<evidence type="ECO:0000313" key="1">
    <source>
        <dbReference type="EMBL" id="CAH1228713.1"/>
    </source>
</evidence>
<gene>
    <name evidence="1" type="primary">Hypp211</name>
    <name evidence="1" type="ORF">BLAG_LOCUS716</name>
</gene>
<organism evidence="1 2">
    <name type="scientific">Branchiostoma lanceolatum</name>
    <name type="common">Common lancelet</name>
    <name type="synonym">Amphioxus lanceolatum</name>
    <dbReference type="NCBI Taxonomy" id="7740"/>
    <lineage>
        <taxon>Eukaryota</taxon>
        <taxon>Metazoa</taxon>
        <taxon>Chordata</taxon>
        <taxon>Cephalochordata</taxon>
        <taxon>Leptocardii</taxon>
        <taxon>Amphioxiformes</taxon>
        <taxon>Branchiostomatidae</taxon>
        <taxon>Branchiostoma</taxon>
    </lineage>
</organism>